<accession>A0A1T2DME2</accession>
<evidence type="ECO:0000313" key="7">
    <source>
        <dbReference type="EMBL" id="OOY35250.1"/>
    </source>
</evidence>
<evidence type="ECO:0000256" key="3">
    <source>
        <dbReference type="ARBA" id="ARBA00022519"/>
    </source>
</evidence>
<evidence type="ECO:0000256" key="4">
    <source>
        <dbReference type="ARBA" id="ARBA00022679"/>
    </source>
</evidence>
<reference evidence="7 8" key="1">
    <citation type="submission" date="2016-11" db="EMBL/GenBank/DDBJ databases">
        <title>Mixed transmission modes and dynamic genome evolution in an obligate animal-bacterial symbiosis.</title>
        <authorList>
            <person name="Russell S.L."/>
            <person name="Corbett-Detig R.B."/>
            <person name="Cavanaugh C.M."/>
        </authorList>
    </citation>
    <scope>NUCLEOTIDE SEQUENCE [LARGE SCALE GENOMIC DNA]</scope>
    <source>
        <strain evidence="7">MA-KB16</strain>
    </source>
</reference>
<dbReference type="Proteomes" id="UP000190962">
    <property type="component" value="Unassembled WGS sequence"/>
</dbReference>
<dbReference type="CDD" id="cd07984">
    <property type="entry name" value="LPLAT_LABLAT-like"/>
    <property type="match status" value="1"/>
</dbReference>
<evidence type="ECO:0000313" key="8">
    <source>
        <dbReference type="Proteomes" id="UP000190962"/>
    </source>
</evidence>
<keyword evidence="5" id="KW-0472">Membrane</keyword>
<dbReference type="Pfam" id="PF03279">
    <property type="entry name" value="Lip_A_acyltrans"/>
    <property type="match status" value="1"/>
</dbReference>
<dbReference type="GO" id="GO:0016746">
    <property type="term" value="F:acyltransferase activity"/>
    <property type="evidence" value="ECO:0007669"/>
    <property type="project" value="UniProtKB-KW"/>
</dbReference>
<name>A0A1T2DME2_SOVGS</name>
<evidence type="ECO:0000256" key="6">
    <source>
        <dbReference type="ARBA" id="ARBA00023315"/>
    </source>
</evidence>
<evidence type="ECO:0008006" key="9">
    <source>
        <dbReference type="Google" id="ProtNLM"/>
    </source>
</evidence>
<dbReference type="RefSeq" id="WP_078452921.1">
    <property type="nucleotide sequence ID" value="NZ_MPNX01000006.1"/>
</dbReference>
<dbReference type="PANTHER" id="PTHR30606:SF10">
    <property type="entry name" value="PHOSPHATIDYLINOSITOL MANNOSIDE ACYLTRANSFERASE"/>
    <property type="match status" value="1"/>
</dbReference>
<keyword evidence="6" id="KW-0012">Acyltransferase</keyword>
<sequence>MLKYLLTLYSHVPLRTAQRIGSLLGSLAWYLRTNERRITEINLAHCFPEMDPAERKQLAKRSLQEDGKFLAELPLVWLQPPSRFTSKLYFGDEMEEIRQLQQEGRGLIFIVPHQGNWEVGLSEVVKNIEMTVFYRPPRQRWLEEVMTIGRQATGSKTAPTDASGIKQLLGALKNGEGVAILPDQTPKKSSASAAVFSPFFGQPAYTMTLAAKFAAKTGAAVRSVYMERLPKGEGFRIHLHKVDEDIYDRDLAKSVRAINAAVEQSVNVCPEQYQWGYKRFTIQPKGTRSSYKVLKLRE</sequence>
<dbReference type="EMBL" id="MPNX01000006">
    <property type="protein sequence ID" value="OOY35250.1"/>
    <property type="molecule type" value="Genomic_DNA"/>
</dbReference>
<organism evidence="7 8">
    <name type="scientific">Solemya velum gill symbiont</name>
    <dbReference type="NCBI Taxonomy" id="2340"/>
    <lineage>
        <taxon>Bacteria</taxon>
        <taxon>Pseudomonadati</taxon>
        <taxon>Pseudomonadota</taxon>
        <taxon>Gammaproteobacteria</taxon>
        <taxon>sulfur-oxidizing symbionts</taxon>
    </lineage>
</organism>
<gene>
    <name evidence="7" type="ORF">BOV88_05890</name>
</gene>
<comment type="caution">
    <text evidence="7">The sequence shown here is derived from an EMBL/GenBank/DDBJ whole genome shotgun (WGS) entry which is preliminary data.</text>
</comment>
<proteinExistence type="predicted"/>
<protein>
    <recommendedName>
        <fullName evidence="9">Lipid A biosynthesis acyltransferase</fullName>
    </recommendedName>
</protein>
<keyword evidence="4" id="KW-0808">Transferase</keyword>
<evidence type="ECO:0000256" key="5">
    <source>
        <dbReference type="ARBA" id="ARBA00023136"/>
    </source>
</evidence>
<dbReference type="GO" id="GO:0009247">
    <property type="term" value="P:glycolipid biosynthetic process"/>
    <property type="evidence" value="ECO:0007669"/>
    <property type="project" value="UniProtKB-ARBA"/>
</dbReference>
<evidence type="ECO:0000256" key="1">
    <source>
        <dbReference type="ARBA" id="ARBA00004533"/>
    </source>
</evidence>
<evidence type="ECO:0000256" key="2">
    <source>
        <dbReference type="ARBA" id="ARBA00022475"/>
    </source>
</evidence>
<dbReference type="GO" id="GO:0005886">
    <property type="term" value="C:plasma membrane"/>
    <property type="evidence" value="ECO:0007669"/>
    <property type="project" value="UniProtKB-SubCell"/>
</dbReference>
<keyword evidence="3" id="KW-0997">Cell inner membrane</keyword>
<keyword evidence="2" id="KW-1003">Cell membrane</keyword>
<dbReference type="AlphaFoldDB" id="A0A1T2DME2"/>
<dbReference type="PIRSF" id="PIRSF026649">
    <property type="entry name" value="MsbB"/>
    <property type="match status" value="1"/>
</dbReference>
<comment type="subcellular location">
    <subcellularLocation>
        <location evidence="1">Cell inner membrane</location>
    </subcellularLocation>
</comment>
<dbReference type="InterPro" id="IPR004960">
    <property type="entry name" value="LipA_acyltrans"/>
</dbReference>
<dbReference type="PANTHER" id="PTHR30606">
    <property type="entry name" value="LIPID A BIOSYNTHESIS LAUROYL ACYLTRANSFERASE"/>
    <property type="match status" value="1"/>
</dbReference>